<accession>A0AAJ0XFA6</accession>
<keyword evidence="2" id="KW-1185">Reference proteome</keyword>
<evidence type="ECO:0000313" key="2">
    <source>
        <dbReference type="Proteomes" id="UP001296967"/>
    </source>
</evidence>
<dbReference type="RefSeq" id="WP_201243893.1">
    <property type="nucleotide sequence ID" value="NZ_NHSF01000018.1"/>
</dbReference>
<dbReference type="Proteomes" id="UP001296967">
    <property type="component" value="Unassembled WGS sequence"/>
</dbReference>
<organism evidence="1 2">
    <name type="scientific">Halochromatium salexigens</name>
    <name type="common">Chromatium salexigens</name>
    <dbReference type="NCBI Taxonomy" id="49447"/>
    <lineage>
        <taxon>Bacteria</taxon>
        <taxon>Pseudomonadati</taxon>
        <taxon>Pseudomonadota</taxon>
        <taxon>Gammaproteobacteria</taxon>
        <taxon>Chromatiales</taxon>
        <taxon>Chromatiaceae</taxon>
        <taxon>Halochromatium</taxon>
    </lineage>
</organism>
<sequence>MSLVLAFAELVMDALPRGQRSPPALVVEVTETTLMQHPGVPSDILTPDVPKARLVSRSAI</sequence>
<protein>
    <submittedName>
        <fullName evidence="1">Uncharacterized protein</fullName>
    </submittedName>
</protein>
<proteinExistence type="predicted"/>
<reference evidence="1" key="2">
    <citation type="journal article" date="2020" name="Microorganisms">
        <title>Osmotic Adaptation and Compatible Solute Biosynthesis of Phototrophic Bacteria as Revealed from Genome Analyses.</title>
        <authorList>
            <person name="Imhoff J.F."/>
            <person name="Rahn T."/>
            <person name="Kunzel S."/>
            <person name="Keller A."/>
            <person name="Neulinger S.C."/>
        </authorList>
    </citation>
    <scope>NUCLEOTIDE SEQUENCE</scope>
    <source>
        <strain evidence="1">DSM 4395</strain>
    </source>
</reference>
<dbReference type="EMBL" id="NHSF01000018">
    <property type="protein sequence ID" value="MBK5929535.1"/>
    <property type="molecule type" value="Genomic_DNA"/>
</dbReference>
<comment type="caution">
    <text evidence="1">The sequence shown here is derived from an EMBL/GenBank/DDBJ whole genome shotgun (WGS) entry which is preliminary data.</text>
</comment>
<gene>
    <name evidence="1" type="ORF">CCR82_03045</name>
</gene>
<evidence type="ECO:0000313" key="1">
    <source>
        <dbReference type="EMBL" id="MBK5929535.1"/>
    </source>
</evidence>
<reference evidence="1" key="1">
    <citation type="submission" date="2017-05" db="EMBL/GenBank/DDBJ databases">
        <authorList>
            <person name="Imhoff J.F."/>
            <person name="Rahn T."/>
            <person name="Kuenzel S."/>
            <person name="Neulinger S.C."/>
        </authorList>
    </citation>
    <scope>NUCLEOTIDE SEQUENCE</scope>
    <source>
        <strain evidence="1">DSM 4395</strain>
    </source>
</reference>
<dbReference type="AlphaFoldDB" id="A0AAJ0XFA6"/>
<name>A0AAJ0XFA6_HALSE</name>